<name>X1KE35_9ZZZZ</name>
<gene>
    <name evidence="1" type="ORF">S06H3_08002</name>
</gene>
<organism evidence="1">
    <name type="scientific">marine sediment metagenome</name>
    <dbReference type="NCBI Taxonomy" id="412755"/>
    <lineage>
        <taxon>unclassified sequences</taxon>
        <taxon>metagenomes</taxon>
        <taxon>ecological metagenomes</taxon>
    </lineage>
</organism>
<proteinExistence type="predicted"/>
<accession>X1KE35</accession>
<feature type="non-terminal residue" evidence="1">
    <location>
        <position position="1"/>
    </location>
</feature>
<evidence type="ECO:0000313" key="1">
    <source>
        <dbReference type="EMBL" id="GAI05307.1"/>
    </source>
</evidence>
<protein>
    <submittedName>
        <fullName evidence="1">Uncharacterized protein</fullName>
    </submittedName>
</protein>
<reference evidence="1" key="1">
    <citation type="journal article" date="2014" name="Front. Microbiol.">
        <title>High frequency of phylogenetically diverse reductive dehalogenase-homologous genes in deep subseafloor sedimentary metagenomes.</title>
        <authorList>
            <person name="Kawai M."/>
            <person name="Futagami T."/>
            <person name="Toyoda A."/>
            <person name="Takaki Y."/>
            <person name="Nishi S."/>
            <person name="Hori S."/>
            <person name="Arai W."/>
            <person name="Tsubouchi T."/>
            <person name="Morono Y."/>
            <person name="Uchiyama I."/>
            <person name="Ito T."/>
            <person name="Fujiyama A."/>
            <person name="Inagaki F."/>
            <person name="Takami H."/>
        </authorList>
    </citation>
    <scope>NUCLEOTIDE SEQUENCE</scope>
    <source>
        <strain evidence="1">Expedition CK06-06</strain>
    </source>
</reference>
<comment type="caution">
    <text evidence="1">The sequence shown here is derived from an EMBL/GenBank/DDBJ whole genome shotgun (WGS) entry which is preliminary data.</text>
</comment>
<sequence length="303" mass="35606">ANAIYAVVKYEYDEGESIDDTTCGVYLKNKFEDLLTQYPKTTARDEILLHTVGYYFCKVHDPDTSYKYLLIADSIFSLIHPEDLFDDDSRESYNRRESSLVRYQKKYGKFDVDFHGELYKSLFHGTENVRIDTSRLPYIIKRKIVEYLKRCDNFQSRAFKPEDLLGPEDAIKSKRRIIERAIVALIDVDDIERLAAEYAANAKLYYEWEGMSDGPFEEGMYAEEYLDAHIDTPLRPYLYIFIAHRYCSAHECIVKNDETKWKKYTSLNYGHYLKAAKNCSNLLINLTAEDMDRESFLYIPVEK</sequence>
<dbReference type="EMBL" id="BARV01003314">
    <property type="protein sequence ID" value="GAI05307.1"/>
    <property type="molecule type" value="Genomic_DNA"/>
</dbReference>
<dbReference type="AlphaFoldDB" id="X1KE35"/>